<dbReference type="GO" id="GO:0008194">
    <property type="term" value="F:UDP-glycosyltransferase activity"/>
    <property type="evidence" value="ECO:0007669"/>
    <property type="project" value="InterPro"/>
</dbReference>
<proteinExistence type="inferred from homology"/>
<dbReference type="InterPro" id="IPR035595">
    <property type="entry name" value="UDP_glycos_trans_CS"/>
</dbReference>
<dbReference type="PROSITE" id="PS00375">
    <property type="entry name" value="UDPGT"/>
    <property type="match status" value="1"/>
</dbReference>
<dbReference type="InterPro" id="IPR002213">
    <property type="entry name" value="UDP_glucos_trans"/>
</dbReference>
<evidence type="ECO:0000313" key="6">
    <source>
        <dbReference type="Proteomes" id="UP001291623"/>
    </source>
</evidence>
<dbReference type="AlphaFoldDB" id="A0AAE1STN5"/>
<evidence type="ECO:0000256" key="4">
    <source>
        <dbReference type="RuleBase" id="RU003718"/>
    </source>
</evidence>
<dbReference type="PANTHER" id="PTHR48044:SF7">
    <property type="entry name" value="GLYCOSYLTRANSFERASE"/>
    <property type="match status" value="1"/>
</dbReference>
<gene>
    <name evidence="5" type="ORF">RND71_005203</name>
</gene>
<dbReference type="FunFam" id="3.40.50.2000:FF:000060">
    <property type="entry name" value="Glycosyltransferase"/>
    <property type="match status" value="1"/>
</dbReference>
<dbReference type="CDD" id="cd03784">
    <property type="entry name" value="GT1_Gtf-like"/>
    <property type="match status" value="1"/>
</dbReference>
<dbReference type="EMBL" id="JAVYJV010000003">
    <property type="protein sequence ID" value="KAK4374526.1"/>
    <property type="molecule type" value="Genomic_DNA"/>
</dbReference>
<reference evidence="5" key="1">
    <citation type="submission" date="2023-12" db="EMBL/GenBank/DDBJ databases">
        <title>Genome assembly of Anisodus tanguticus.</title>
        <authorList>
            <person name="Wang Y.-J."/>
        </authorList>
    </citation>
    <scope>NUCLEOTIDE SEQUENCE</scope>
    <source>
        <strain evidence="5">KB-2021</strain>
        <tissue evidence="5">Leaf</tissue>
    </source>
</reference>
<accession>A0AAE1STN5</accession>
<dbReference type="SUPFAM" id="SSF53756">
    <property type="entry name" value="UDP-Glycosyltransferase/glycogen phosphorylase"/>
    <property type="match status" value="1"/>
</dbReference>
<dbReference type="Gene3D" id="3.40.50.2000">
    <property type="entry name" value="Glycogen Phosphorylase B"/>
    <property type="match status" value="1"/>
</dbReference>
<dbReference type="GO" id="GO:0016138">
    <property type="term" value="P:glycoside biosynthetic process"/>
    <property type="evidence" value="ECO:0007669"/>
    <property type="project" value="UniProtKB-ARBA"/>
</dbReference>
<keyword evidence="6" id="KW-1185">Reference proteome</keyword>
<sequence length="195" mass="22608">MIDKQIQEMDMGLEKNKQMFLWVLRDADKGNVFDGETRKDRLPKEYQERSEGIGIVVTDWTPQLEILGHTSIGGFMSHCGWNSCMESIRMGVPILAWPMHSEQPWNATLITDILELGIQVTEQAQQMELVNSSTIEKVVNRLMVSKEGQELRSRAEKLGREVRLKRWRQLSYVNQEDNHGFKQQPHVEASQNLRD</sequence>
<protein>
    <submittedName>
        <fullName evidence="5">Uncharacterized protein</fullName>
    </submittedName>
</protein>
<dbReference type="Pfam" id="PF00201">
    <property type="entry name" value="UDPGT"/>
    <property type="match status" value="1"/>
</dbReference>
<evidence type="ECO:0000256" key="1">
    <source>
        <dbReference type="ARBA" id="ARBA00009995"/>
    </source>
</evidence>
<dbReference type="PANTHER" id="PTHR48044">
    <property type="entry name" value="GLYCOSYLTRANSFERASE"/>
    <property type="match status" value="1"/>
</dbReference>
<evidence type="ECO:0000256" key="2">
    <source>
        <dbReference type="ARBA" id="ARBA00022676"/>
    </source>
</evidence>
<dbReference type="Proteomes" id="UP001291623">
    <property type="component" value="Unassembled WGS sequence"/>
</dbReference>
<evidence type="ECO:0000313" key="5">
    <source>
        <dbReference type="EMBL" id="KAK4374526.1"/>
    </source>
</evidence>
<comment type="caution">
    <text evidence="5">The sequence shown here is derived from an EMBL/GenBank/DDBJ whole genome shotgun (WGS) entry which is preliminary data.</text>
</comment>
<name>A0AAE1STN5_9SOLA</name>
<keyword evidence="3 4" id="KW-0808">Transferase</keyword>
<keyword evidence="2 4" id="KW-0328">Glycosyltransferase</keyword>
<organism evidence="5 6">
    <name type="scientific">Anisodus tanguticus</name>
    <dbReference type="NCBI Taxonomy" id="243964"/>
    <lineage>
        <taxon>Eukaryota</taxon>
        <taxon>Viridiplantae</taxon>
        <taxon>Streptophyta</taxon>
        <taxon>Embryophyta</taxon>
        <taxon>Tracheophyta</taxon>
        <taxon>Spermatophyta</taxon>
        <taxon>Magnoliopsida</taxon>
        <taxon>eudicotyledons</taxon>
        <taxon>Gunneridae</taxon>
        <taxon>Pentapetalae</taxon>
        <taxon>asterids</taxon>
        <taxon>lamiids</taxon>
        <taxon>Solanales</taxon>
        <taxon>Solanaceae</taxon>
        <taxon>Solanoideae</taxon>
        <taxon>Hyoscyameae</taxon>
        <taxon>Anisodus</taxon>
    </lineage>
</organism>
<comment type="similarity">
    <text evidence="1 4">Belongs to the UDP-glycosyltransferase family.</text>
</comment>
<evidence type="ECO:0000256" key="3">
    <source>
        <dbReference type="ARBA" id="ARBA00022679"/>
    </source>
</evidence>